<dbReference type="Pfam" id="PF00089">
    <property type="entry name" value="Trypsin"/>
    <property type="match status" value="1"/>
</dbReference>
<dbReference type="Gene3D" id="2.40.10.10">
    <property type="entry name" value="Trypsin-like serine proteases"/>
    <property type="match status" value="1"/>
</dbReference>
<evidence type="ECO:0000313" key="3">
    <source>
        <dbReference type="EMBL" id="CAL8140719.1"/>
    </source>
</evidence>
<reference evidence="3 4" key="1">
    <citation type="submission" date="2024-08" db="EMBL/GenBank/DDBJ databases">
        <authorList>
            <person name="Cucini C."/>
            <person name="Frati F."/>
        </authorList>
    </citation>
    <scope>NUCLEOTIDE SEQUENCE [LARGE SCALE GENOMIC DNA]</scope>
</reference>
<dbReference type="SUPFAM" id="SSF50494">
    <property type="entry name" value="Trypsin-like serine proteases"/>
    <property type="match status" value="1"/>
</dbReference>
<dbReference type="PANTHER" id="PTHR24260">
    <property type="match status" value="1"/>
</dbReference>
<keyword evidence="1" id="KW-0732">Signal</keyword>
<accession>A0ABP1S1J9</accession>
<dbReference type="InterPro" id="IPR051333">
    <property type="entry name" value="CLIP_Serine_Protease"/>
</dbReference>
<name>A0ABP1S1J9_9HEXA</name>
<evidence type="ECO:0000313" key="4">
    <source>
        <dbReference type="Proteomes" id="UP001642540"/>
    </source>
</evidence>
<gene>
    <name evidence="3" type="ORF">ODALV1_LOCUS28386</name>
</gene>
<feature type="chain" id="PRO_5046216826" description="Peptidase S1 domain-containing protein" evidence="1">
    <location>
        <begin position="29"/>
        <end position="217"/>
    </location>
</feature>
<organism evidence="3 4">
    <name type="scientific">Orchesella dallaii</name>
    <dbReference type="NCBI Taxonomy" id="48710"/>
    <lineage>
        <taxon>Eukaryota</taxon>
        <taxon>Metazoa</taxon>
        <taxon>Ecdysozoa</taxon>
        <taxon>Arthropoda</taxon>
        <taxon>Hexapoda</taxon>
        <taxon>Collembola</taxon>
        <taxon>Entomobryomorpha</taxon>
        <taxon>Entomobryoidea</taxon>
        <taxon>Orchesellidae</taxon>
        <taxon>Orchesellinae</taxon>
        <taxon>Orchesella</taxon>
    </lineage>
</organism>
<comment type="caution">
    <text evidence="3">The sequence shown here is derived from an EMBL/GenBank/DDBJ whole genome shotgun (WGS) entry which is preliminary data.</text>
</comment>
<evidence type="ECO:0000259" key="2">
    <source>
        <dbReference type="PROSITE" id="PS50240"/>
    </source>
</evidence>
<feature type="signal peptide" evidence="1">
    <location>
        <begin position="1"/>
        <end position="28"/>
    </location>
</feature>
<dbReference type="PROSITE" id="PS50240">
    <property type="entry name" value="TRYPSIN_DOM"/>
    <property type="match status" value="1"/>
</dbReference>
<dbReference type="PANTHER" id="PTHR24260:SF145">
    <property type="entry name" value="FI17609P1-RELATED"/>
    <property type="match status" value="1"/>
</dbReference>
<proteinExistence type="predicted"/>
<dbReference type="InterPro" id="IPR043504">
    <property type="entry name" value="Peptidase_S1_PA_chymotrypsin"/>
</dbReference>
<keyword evidence="4" id="KW-1185">Reference proteome</keyword>
<dbReference type="InterPro" id="IPR001254">
    <property type="entry name" value="Trypsin_dom"/>
</dbReference>
<evidence type="ECO:0000256" key="1">
    <source>
        <dbReference type="SAM" id="SignalP"/>
    </source>
</evidence>
<dbReference type="EMBL" id="CAXLJM020000141">
    <property type="protein sequence ID" value="CAL8140719.1"/>
    <property type="molecule type" value="Genomic_DNA"/>
</dbReference>
<feature type="domain" description="Peptidase S1" evidence="2">
    <location>
        <begin position="79"/>
        <end position="217"/>
    </location>
</feature>
<dbReference type="PRINTS" id="PR00722">
    <property type="entry name" value="CHYMOTRYPSIN"/>
</dbReference>
<dbReference type="InterPro" id="IPR001314">
    <property type="entry name" value="Peptidase_S1A"/>
</dbReference>
<dbReference type="InterPro" id="IPR018114">
    <property type="entry name" value="TRYPSIN_HIS"/>
</dbReference>
<dbReference type="Proteomes" id="UP001642540">
    <property type="component" value="Unassembled WGS sequence"/>
</dbReference>
<dbReference type="PROSITE" id="PS00134">
    <property type="entry name" value="TRYPSIN_HIS"/>
    <property type="match status" value="1"/>
</dbReference>
<protein>
    <recommendedName>
        <fullName evidence="2">Peptidase S1 domain-containing protein</fullName>
    </recommendedName>
</protein>
<sequence>MGKKVNQFIWSTASAVLLVLATSPTVMGRCELSHCGDLPSSGDGCMAGTEEIFREPCKTSWGTQGHTAYCCPKNSTESLLSSMYGAEINEFPHMAMLTKGGGFACGATIYNSRYILTAAHCVVDAESGYVDRPDRIGIKVGRNVAKIQSSTNDYHVEQVIVHENYKGLRKFARFGIMQSGSYNDIALLRLDRNIEFGEQVKSLQVAPKGLDELSREH</sequence>
<dbReference type="InterPro" id="IPR009003">
    <property type="entry name" value="Peptidase_S1_PA"/>
</dbReference>